<dbReference type="RefSeq" id="WP_152803358.1">
    <property type="nucleotide sequence ID" value="NZ_WHNX01000009.1"/>
</dbReference>
<dbReference type="InterPro" id="IPR058240">
    <property type="entry name" value="rSAM_sf"/>
</dbReference>
<evidence type="ECO:0000256" key="8">
    <source>
        <dbReference type="ARBA" id="ARBA00023014"/>
    </source>
</evidence>
<accession>A0A6A7K896</accession>
<dbReference type="PROSITE" id="PS51918">
    <property type="entry name" value="RADICAL_SAM"/>
    <property type="match status" value="1"/>
</dbReference>
<dbReference type="GO" id="GO:0046872">
    <property type="term" value="F:metal ion binding"/>
    <property type="evidence" value="ECO:0007669"/>
    <property type="project" value="UniProtKB-KW"/>
</dbReference>
<dbReference type="SUPFAM" id="SSF54862">
    <property type="entry name" value="4Fe-4S ferredoxins"/>
    <property type="match status" value="1"/>
</dbReference>
<dbReference type="GO" id="GO:0051539">
    <property type="term" value="F:4 iron, 4 sulfur cluster binding"/>
    <property type="evidence" value="ECO:0007669"/>
    <property type="project" value="UniProtKB-KW"/>
</dbReference>
<dbReference type="SFLD" id="SFLDG01066">
    <property type="entry name" value="organic_radical-activating_enz"/>
    <property type="match status" value="1"/>
</dbReference>
<evidence type="ECO:0000313" key="11">
    <source>
        <dbReference type="Proteomes" id="UP000440004"/>
    </source>
</evidence>
<dbReference type="NCBIfam" id="TIGR02494">
    <property type="entry name" value="PFLE_PFLC"/>
    <property type="match status" value="1"/>
</dbReference>
<evidence type="ECO:0000256" key="1">
    <source>
        <dbReference type="ARBA" id="ARBA00001966"/>
    </source>
</evidence>
<gene>
    <name evidence="10" type="ORF">GC105_07690</name>
</gene>
<dbReference type="GO" id="GO:0043365">
    <property type="term" value="F:[formate-C-acetyltransferase]-activating enzyme activity"/>
    <property type="evidence" value="ECO:0007669"/>
    <property type="project" value="UniProtKB-EC"/>
</dbReference>
<evidence type="ECO:0000256" key="4">
    <source>
        <dbReference type="ARBA" id="ARBA00022691"/>
    </source>
</evidence>
<dbReference type="EMBL" id="WHNX01000009">
    <property type="protein sequence ID" value="MPW25670.1"/>
    <property type="molecule type" value="Genomic_DNA"/>
</dbReference>
<keyword evidence="8" id="KW-0411">Iron-sulfur</keyword>
<keyword evidence="10" id="KW-0808">Transferase</keyword>
<comment type="cofactor">
    <cofactor evidence="1">
        <name>[4Fe-4S] cluster</name>
        <dbReference type="ChEBI" id="CHEBI:49883"/>
    </cofactor>
</comment>
<dbReference type="Pfam" id="PF04055">
    <property type="entry name" value="Radical_SAM"/>
    <property type="match status" value="1"/>
</dbReference>
<evidence type="ECO:0000256" key="5">
    <source>
        <dbReference type="ARBA" id="ARBA00022723"/>
    </source>
</evidence>
<dbReference type="PIRSF" id="PIRSF000371">
    <property type="entry name" value="PFL_act_enz"/>
    <property type="match status" value="1"/>
</dbReference>
<proteinExistence type="inferred from homology"/>
<keyword evidence="6 10" id="KW-0560">Oxidoreductase</keyword>
<name>A0A6A7K896_9FIRM</name>
<evidence type="ECO:0000259" key="9">
    <source>
        <dbReference type="PROSITE" id="PS51918"/>
    </source>
</evidence>
<keyword evidence="4" id="KW-0949">S-adenosyl-L-methionine</keyword>
<feature type="domain" description="Radical SAM core" evidence="9">
    <location>
        <begin position="15"/>
        <end position="274"/>
    </location>
</feature>
<dbReference type="AlphaFoldDB" id="A0A6A7K896"/>
<dbReference type="Proteomes" id="UP000440004">
    <property type="component" value="Unassembled WGS sequence"/>
</dbReference>
<dbReference type="PROSITE" id="PS01087">
    <property type="entry name" value="RADICAL_ACTIVATING"/>
    <property type="match status" value="1"/>
</dbReference>
<keyword evidence="11" id="KW-1185">Reference proteome</keyword>
<evidence type="ECO:0000256" key="2">
    <source>
        <dbReference type="ARBA" id="ARBA00009777"/>
    </source>
</evidence>
<dbReference type="PANTHER" id="PTHR30352:SF4">
    <property type="entry name" value="PYRUVATE FORMATE-LYASE 2-ACTIVATING ENZYME"/>
    <property type="match status" value="1"/>
</dbReference>
<keyword evidence="7" id="KW-0408">Iron</keyword>
<dbReference type="SFLD" id="SFLDS00029">
    <property type="entry name" value="Radical_SAM"/>
    <property type="match status" value="1"/>
</dbReference>
<dbReference type="CDD" id="cd01335">
    <property type="entry name" value="Radical_SAM"/>
    <property type="match status" value="1"/>
</dbReference>
<reference evidence="10 11" key="1">
    <citation type="submission" date="2019-10" db="EMBL/GenBank/DDBJ databases">
        <title>Alkalibaculum tamaniensis sp.nov., a new alkaliphilic acetogen, isolated on methoxylated aromatics from a mud volcano.</title>
        <authorList>
            <person name="Khomyakova M.A."/>
            <person name="Merkel A.Y."/>
            <person name="Bonch-Osmolovskaya E.A."/>
            <person name="Slobodkin A.I."/>
        </authorList>
    </citation>
    <scope>NUCLEOTIDE SEQUENCE [LARGE SCALE GENOMIC DNA]</scope>
    <source>
        <strain evidence="10 11">M08DMB</strain>
    </source>
</reference>
<dbReference type="SUPFAM" id="SSF102114">
    <property type="entry name" value="Radical SAM enzymes"/>
    <property type="match status" value="1"/>
</dbReference>
<dbReference type="SFLD" id="SFLDG01118">
    <property type="entry name" value="activating_enzymes__group_2"/>
    <property type="match status" value="1"/>
</dbReference>
<organism evidence="10 11">
    <name type="scientific">Alkalibaculum sporogenes</name>
    <dbReference type="NCBI Taxonomy" id="2655001"/>
    <lineage>
        <taxon>Bacteria</taxon>
        <taxon>Bacillati</taxon>
        <taxon>Bacillota</taxon>
        <taxon>Clostridia</taxon>
        <taxon>Eubacteriales</taxon>
        <taxon>Eubacteriaceae</taxon>
        <taxon>Alkalibaculum</taxon>
    </lineage>
</organism>
<comment type="similarity">
    <text evidence="2">Belongs to the organic radical-activating enzymes family.</text>
</comment>
<evidence type="ECO:0000256" key="7">
    <source>
        <dbReference type="ARBA" id="ARBA00023004"/>
    </source>
</evidence>
<dbReference type="NCBIfam" id="NF007483">
    <property type="entry name" value="PRK10076.1"/>
    <property type="match status" value="1"/>
</dbReference>
<evidence type="ECO:0000313" key="10">
    <source>
        <dbReference type="EMBL" id="MPW25670.1"/>
    </source>
</evidence>
<dbReference type="PANTHER" id="PTHR30352">
    <property type="entry name" value="PYRUVATE FORMATE-LYASE-ACTIVATING ENZYME"/>
    <property type="match status" value="1"/>
</dbReference>
<evidence type="ECO:0000256" key="3">
    <source>
        <dbReference type="ARBA" id="ARBA00022485"/>
    </source>
</evidence>
<comment type="caution">
    <text evidence="10">The sequence shown here is derived from an EMBL/GenBank/DDBJ whole genome shotgun (WGS) entry which is preliminary data.</text>
</comment>
<dbReference type="InterPro" id="IPR040074">
    <property type="entry name" value="BssD/PflA/YjjW"/>
</dbReference>
<dbReference type="InterPro" id="IPR007197">
    <property type="entry name" value="rSAM"/>
</dbReference>
<evidence type="ECO:0000256" key="6">
    <source>
        <dbReference type="ARBA" id="ARBA00023002"/>
    </source>
</evidence>
<dbReference type="InterPro" id="IPR012839">
    <property type="entry name" value="Organic_radical_activase"/>
</dbReference>
<sequence>MKKAMIFNIQRYSIHDGEGIRTIVFFKGCSLRCPWCSNPESQSTNKEIMRKEVLCINCSSKNIFDCKQSPEFCPTNALEWVGNEMTVDQLVEEVMKDHIFYNSSGGGVTLSGGEVLVQGEFAIEFLKKLKSLGIHTAIETTGHGNWNILDDMSDYLDEVLFDLKIMDNQRFKEVIKGDGKLIKDNFIKLVNKGVKVTPRIPLIPTFTMDKDNINSIIEFLETNKINEVHLLPFHQYGSSKYKSIGKEYTLQKLEPSSKEQINRIKDIFISKGFTVTVGG</sequence>
<protein>
    <submittedName>
        <fullName evidence="10">[formate-C-acetyltransferase]-activating enzyme</fullName>
        <ecNumber evidence="10">1.97.1.4</ecNumber>
    </submittedName>
</protein>
<keyword evidence="3" id="KW-0004">4Fe-4S</keyword>
<dbReference type="InterPro" id="IPR001989">
    <property type="entry name" value="Radical_activat_CS"/>
</dbReference>
<dbReference type="GO" id="GO:0016740">
    <property type="term" value="F:transferase activity"/>
    <property type="evidence" value="ECO:0007669"/>
    <property type="project" value="UniProtKB-KW"/>
</dbReference>
<dbReference type="InterPro" id="IPR034457">
    <property type="entry name" value="Organic_radical-activating"/>
</dbReference>
<keyword evidence="5" id="KW-0479">Metal-binding</keyword>
<dbReference type="Gene3D" id="3.20.20.70">
    <property type="entry name" value="Aldolase class I"/>
    <property type="match status" value="1"/>
</dbReference>
<dbReference type="EC" id="1.97.1.4" evidence="10"/>
<dbReference type="InterPro" id="IPR013785">
    <property type="entry name" value="Aldolase_TIM"/>
</dbReference>